<evidence type="ECO:0000313" key="2">
    <source>
        <dbReference type="Proteomes" id="UP000188145"/>
    </source>
</evidence>
<evidence type="ECO:0000313" key="1">
    <source>
        <dbReference type="EMBL" id="AQP46230.1"/>
    </source>
</evidence>
<sequence>MWVISDEEEIDRLRGRFRGVERVTFVHRGSIEYLEGLATAGHIIQNTSYPSFFSKRNGQVCVDTWHSTSVKKLGFDMPGGNIHSRNMIRSLLISDFVLSPNPFMTRIFRDSYRLQNLYQGKILEVGYPRNDSTLRGLFPIEGVGRGSGVAAG</sequence>
<dbReference type="InterPro" id="IPR007554">
    <property type="entry name" value="Glycerophosphate_synth"/>
</dbReference>
<organism evidence="1 2">
    <name type="scientific">Tessaracoccus aquimaris</name>
    <dbReference type="NCBI Taxonomy" id="1332264"/>
    <lineage>
        <taxon>Bacteria</taxon>
        <taxon>Bacillati</taxon>
        <taxon>Actinomycetota</taxon>
        <taxon>Actinomycetes</taxon>
        <taxon>Propionibacteriales</taxon>
        <taxon>Propionibacteriaceae</taxon>
        <taxon>Tessaracoccus</taxon>
    </lineage>
</organism>
<dbReference type="InterPro" id="IPR043149">
    <property type="entry name" value="TagF_N"/>
</dbReference>
<dbReference type="AlphaFoldDB" id="A0A1Q2CJK4"/>
<gene>
    <name evidence="1" type="ORF">BW730_00205</name>
</gene>
<keyword evidence="2" id="KW-1185">Reference proteome</keyword>
<dbReference type="GO" id="GO:0016020">
    <property type="term" value="C:membrane"/>
    <property type="evidence" value="ECO:0007669"/>
    <property type="project" value="InterPro"/>
</dbReference>
<protein>
    <submittedName>
        <fullName evidence="1">Uncharacterized protein</fullName>
    </submittedName>
</protein>
<name>A0A1Q2CJK4_9ACTN</name>
<dbReference type="Gene3D" id="3.40.50.11820">
    <property type="match status" value="1"/>
</dbReference>
<proteinExistence type="predicted"/>
<dbReference type="EMBL" id="CP019606">
    <property type="protein sequence ID" value="AQP46230.1"/>
    <property type="molecule type" value="Genomic_DNA"/>
</dbReference>
<accession>A0A1Q2CJK4</accession>
<reference evidence="2" key="1">
    <citation type="submission" date="2017-02" db="EMBL/GenBank/DDBJ databases">
        <title>Tessaracoccus aquaemaris sp. nov., isolated from the intestine of a Korean rockfish, Sebastes schlegelii, in a marine aquaculture pond.</title>
        <authorList>
            <person name="Tak E.J."/>
            <person name="Bae J.-W."/>
        </authorList>
    </citation>
    <scope>NUCLEOTIDE SEQUENCE [LARGE SCALE GENOMIC DNA]</scope>
    <source>
        <strain evidence="2">NSG39</strain>
    </source>
</reference>
<dbReference type="Pfam" id="PF04464">
    <property type="entry name" value="Glyphos_transf"/>
    <property type="match status" value="1"/>
</dbReference>
<dbReference type="GO" id="GO:0047355">
    <property type="term" value="F:CDP-glycerol glycerophosphotransferase activity"/>
    <property type="evidence" value="ECO:0007669"/>
    <property type="project" value="InterPro"/>
</dbReference>
<dbReference type="STRING" id="1332264.BW730_00205"/>
<dbReference type="KEGG" id="tes:BW730_00205"/>
<dbReference type="Proteomes" id="UP000188145">
    <property type="component" value="Chromosome"/>
</dbReference>